<sequence length="111" mass="13405">MTVDDTWVHHYTPENEEHPKQWVGKGKRTPKEARTILPTNQVMATVHWNAREITYIDSLEKGKTIRGQYYAERLKDEMQIKRRHEAKKRFFFITITHQRFRRLLPCPKSNN</sequence>
<dbReference type="PANTHER" id="PTHR46060:SF1">
    <property type="entry name" value="MARINER MOS1 TRANSPOSASE-LIKE PROTEIN"/>
    <property type="match status" value="1"/>
</dbReference>
<accession>A0AAW1V2L2</accession>
<dbReference type="Gene3D" id="3.30.420.10">
    <property type="entry name" value="Ribonuclease H-like superfamily/Ribonuclease H"/>
    <property type="match status" value="1"/>
</dbReference>
<organism evidence="1 2">
    <name type="scientific">Henosepilachna vigintioctopunctata</name>
    <dbReference type="NCBI Taxonomy" id="420089"/>
    <lineage>
        <taxon>Eukaryota</taxon>
        <taxon>Metazoa</taxon>
        <taxon>Ecdysozoa</taxon>
        <taxon>Arthropoda</taxon>
        <taxon>Hexapoda</taxon>
        <taxon>Insecta</taxon>
        <taxon>Pterygota</taxon>
        <taxon>Neoptera</taxon>
        <taxon>Endopterygota</taxon>
        <taxon>Coleoptera</taxon>
        <taxon>Polyphaga</taxon>
        <taxon>Cucujiformia</taxon>
        <taxon>Coccinelloidea</taxon>
        <taxon>Coccinellidae</taxon>
        <taxon>Epilachninae</taxon>
        <taxon>Epilachnini</taxon>
        <taxon>Henosepilachna</taxon>
    </lineage>
</organism>
<dbReference type="GO" id="GO:0003676">
    <property type="term" value="F:nucleic acid binding"/>
    <property type="evidence" value="ECO:0007669"/>
    <property type="project" value="InterPro"/>
</dbReference>
<dbReference type="InterPro" id="IPR001888">
    <property type="entry name" value="Transposase_1"/>
</dbReference>
<name>A0AAW1V2L2_9CUCU</name>
<comment type="caution">
    <text evidence="1">The sequence shown here is derived from an EMBL/GenBank/DDBJ whole genome shotgun (WGS) entry which is preliminary data.</text>
</comment>
<dbReference type="InterPro" id="IPR036397">
    <property type="entry name" value="RNaseH_sf"/>
</dbReference>
<evidence type="ECO:0000313" key="2">
    <source>
        <dbReference type="Proteomes" id="UP001431783"/>
    </source>
</evidence>
<gene>
    <name evidence="1" type="ORF">WA026_000036</name>
</gene>
<proteinExistence type="predicted"/>
<dbReference type="Pfam" id="PF01359">
    <property type="entry name" value="Transposase_1"/>
    <property type="match status" value="1"/>
</dbReference>
<dbReference type="EMBL" id="JARQZJ010000121">
    <property type="protein sequence ID" value="KAK9887715.1"/>
    <property type="molecule type" value="Genomic_DNA"/>
</dbReference>
<dbReference type="InterPro" id="IPR052709">
    <property type="entry name" value="Transposase-MT_Hybrid"/>
</dbReference>
<protein>
    <recommendedName>
        <fullName evidence="3">Transposase</fullName>
    </recommendedName>
</protein>
<keyword evidence="2" id="KW-1185">Reference proteome</keyword>
<dbReference type="PANTHER" id="PTHR46060">
    <property type="entry name" value="MARINER MOS1 TRANSPOSASE-LIKE PROTEIN"/>
    <property type="match status" value="1"/>
</dbReference>
<evidence type="ECO:0008006" key="3">
    <source>
        <dbReference type="Google" id="ProtNLM"/>
    </source>
</evidence>
<reference evidence="1 2" key="1">
    <citation type="submission" date="2023-03" db="EMBL/GenBank/DDBJ databases">
        <title>Genome insight into feeding habits of ladybird beetles.</title>
        <authorList>
            <person name="Li H.-S."/>
            <person name="Huang Y.-H."/>
            <person name="Pang H."/>
        </authorList>
    </citation>
    <scope>NUCLEOTIDE SEQUENCE [LARGE SCALE GENOMIC DNA]</scope>
    <source>
        <strain evidence="1">SYSU_2023b</strain>
        <tissue evidence="1">Whole body</tissue>
    </source>
</reference>
<dbReference type="AlphaFoldDB" id="A0AAW1V2L2"/>
<evidence type="ECO:0000313" key="1">
    <source>
        <dbReference type="EMBL" id="KAK9887715.1"/>
    </source>
</evidence>
<dbReference type="Proteomes" id="UP001431783">
    <property type="component" value="Unassembled WGS sequence"/>
</dbReference>